<name>A0A3B0J0Z1_9RICK</name>
<evidence type="ECO:0000256" key="2">
    <source>
        <dbReference type="ARBA" id="ARBA00022730"/>
    </source>
</evidence>
<evidence type="ECO:0000256" key="1">
    <source>
        <dbReference type="ARBA" id="ARBA00007345"/>
    </source>
</evidence>
<evidence type="ECO:0000256" key="4">
    <source>
        <dbReference type="ARBA" id="ARBA00022980"/>
    </source>
</evidence>
<keyword evidence="2 7" id="KW-0699">rRNA-binding</keyword>
<dbReference type="PIRSF" id="PIRSF002144">
    <property type="entry name" value="Ribosomal_S19"/>
    <property type="match status" value="1"/>
</dbReference>
<dbReference type="PRINTS" id="PR00975">
    <property type="entry name" value="RIBOSOMALS19"/>
</dbReference>
<protein>
    <recommendedName>
        <fullName evidence="6 7">Small ribosomal subunit protein uS19</fullName>
    </recommendedName>
</protein>
<dbReference type="GO" id="GO:0019843">
    <property type="term" value="F:rRNA binding"/>
    <property type="evidence" value="ECO:0007669"/>
    <property type="project" value="UniProtKB-UniRule"/>
</dbReference>
<dbReference type="PANTHER" id="PTHR11880:SF8">
    <property type="entry name" value="SMALL RIBOSOMAL SUBUNIT PROTEIN US19M"/>
    <property type="match status" value="1"/>
</dbReference>
<proteinExistence type="inferred from homology"/>
<dbReference type="InterPro" id="IPR023575">
    <property type="entry name" value="Ribosomal_uS19_SF"/>
</dbReference>
<evidence type="ECO:0000256" key="3">
    <source>
        <dbReference type="ARBA" id="ARBA00022884"/>
    </source>
</evidence>
<dbReference type="Gene3D" id="3.30.860.10">
    <property type="entry name" value="30s Ribosomal Protein S19, Chain A"/>
    <property type="match status" value="1"/>
</dbReference>
<keyword evidence="3 7" id="KW-0694">RNA-binding</keyword>
<gene>
    <name evidence="7 9" type="primary">rpsS</name>
    <name evidence="9" type="ORF">WBAF_0917</name>
</gene>
<dbReference type="EMBL" id="OUNF01000239">
    <property type="protein sequence ID" value="SPP34146.1"/>
    <property type="molecule type" value="Genomic_DNA"/>
</dbReference>
<dbReference type="PANTHER" id="PTHR11880">
    <property type="entry name" value="RIBOSOMAL PROTEIN S19P FAMILY MEMBER"/>
    <property type="match status" value="1"/>
</dbReference>
<dbReference type="AlphaFoldDB" id="A0A3B0J0Z1"/>
<dbReference type="GO" id="GO:0005737">
    <property type="term" value="C:cytoplasm"/>
    <property type="evidence" value="ECO:0007669"/>
    <property type="project" value="UniProtKB-ARBA"/>
</dbReference>
<dbReference type="HAMAP" id="MF_00531">
    <property type="entry name" value="Ribosomal_uS19"/>
    <property type="match status" value="1"/>
</dbReference>
<keyword evidence="5 7" id="KW-0687">Ribonucleoprotein</keyword>
<evidence type="ECO:0000256" key="6">
    <source>
        <dbReference type="ARBA" id="ARBA00035163"/>
    </source>
</evidence>
<dbReference type="Pfam" id="PF00203">
    <property type="entry name" value="Ribosomal_S19"/>
    <property type="match status" value="1"/>
</dbReference>
<dbReference type="FunFam" id="3.30.860.10:FF:000001">
    <property type="entry name" value="30S ribosomal protein S19"/>
    <property type="match status" value="1"/>
</dbReference>
<evidence type="ECO:0000256" key="5">
    <source>
        <dbReference type="ARBA" id="ARBA00023274"/>
    </source>
</evidence>
<organism evidence="9">
    <name type="scientific">Wolbachia endosymbiont of Aleurodicus floccissimus</name>
    <dbReference type="NCBI Taxonomy" id="2152762"/>
    <lineage>
        <taxon>Bacteria</taxon>
        <taxon>Pseudomonadati</taxon>
        <taxon>Pseudomonadota</taxon>
        <taxon>Alphaproteobacteria</taxon>
        <taxon>Rickettsiales</taxon>
        <taxon>Anaplasmataceae</taxon>
        <taxon>Wolbachieae</taxon>
        <taxon>Wolbachia</taxon>
    </lineage>
</organism>
<dbReference type="SMR" id="A0A3B0J0Z1"/>
<reference evidence="9" key="1">
    <citation type="submission" date="2018-04" db="EMBL/GenBank/DDBJ databases">
        <authorList>
            <person name="Go L.Y."/>
            <person name="Mitchell J.A."/>
        </authorList>
    </citation>
    <scope>NUCLEOTIDE SEQUENCE</scope>
    <source>
        <strain evidence="9">WBAF</strain>
    </source>
</reference>
<dbReference type="GO" id="GO:0015935">
    <property type="term" value="C:small ribosomal subunit"/>
    <property type="evidence" value="ECO:0007669"/>
    <property type="project" value="InterPro"/>
</dbReference>
<comment type="function">
    <text evidence="7">Protein S19 forms a complex with S13 that binds strongly to the 16S ribosomal RNA.</text>
</comment>
<sequence>MSRSVWKPPFLHPSVLRLVQRALKEGSINKVIKIHSRASVILPNCLGLKFAVYNGKDYIPVSVDNQNMIGHKFGEFSPTRKFTGHGGDKKATRR</sequence>
<accession>A0A3B0J0Z1</accession>
<dbReference type="InterPro" id="IPR002222">
    <property type="entry name" value="Ribosomal_uS19"/>
</dbReference>
<dbReference type="GO" id="GO:0006412">
    <property type="term" value="P:translation"/>
    <property type="evidence" value="ECO:0007669"/>
    <property type="project" value="UniProtKB-UniRule"/>
</dbReference>
<dbReference type="GO" id="GO:0003735">
    <property type="term" value="F:structural constituent of ribosome"/>
    <property type="evidence" value="ECO:0007669"/>
    <property type="project" value="InterPro"/>
</dbReference>
<dbReference type="SUPFAM" id="SSF54570">
    <property type="entry name" value="Ribosomal protein S19"/>
    <property type="match status" value="1"/>
</dbReference>
<dbReference type="NCBIfam" id="TIGR01050">
    <property type="entry name" value="rpsS_bact"/>
    <property type="match status" value="1"/>
</dbReference>
<comment type="similarity">
    <text evidence="1 7 8">Belongs to the universal ribosomal protein uS19 family.</text>
</comment>
<dbReference type="GO" id="GO:0000028">
    <property type="term" value="P:ribosomal small subunit assembly"/>
    <property type="evidence" value="ECO:0007669"/>
    <property type="project" value="TreeGrafter"/>
</dbReference>
<evidence type="ECO:0000313" key="9">
    <source>
        <dbReference type="EMBL" id="SPP34146.1"/>
    </source>
</evidence>
<evidence type="ECO:0000256" key="7">
    <source>
        <dbReference type="HAMAP-Rule" id="MF_00531"/>
    </source>
</evidence>
<dbReference type="InterPro" id="IPR005732">
    <property type="entry name" value="Ribosomal_uS19_bac-type"/>
</dbReference>
<keyword evidence="4 7" id="KW-0689">Ribosomal protein</keyword>
<evidence type="ECO:0000256" key="8">
    <source>
        <dbReference type="RuleBase" id="RU003485"/>
    </source>
</evidence>